<dbReference type="PANTHER" id="PTHR33112:SF8">
    <property type="entry name" value="HETEROKARYON INCOMPATIBILITY DOMAIN-CONTAINING PROTEIN"/>
    <property type="match status" value="1"/>
</dbReference>
<proteinExistence type="predicted"/>
<protein>
    <recommendedName>
        <fullName evidence="1">Heterokaryon incompatibility domain-containing protein</fullName>
    </recommendedName>
</protein>
<dbReference type="AlphaFoldDB" id="A0A8H6FI76"/>
<keyword evidence="3" id="KW-1185">Reference proteome</keyword>
<organism evidence="2 3">
    <name type="scientific">Letharia lupina</name>
    <dbReference type="NCBI Taxonomy" id="560253"/>
    <lineage>
        <taxon>Eukaryota</taxon>
        <taxon>Fungi</taxon>
        <taxon>Dikarya</taxon>
        <taxon>Ascomycota</taxon>
        <taxon>Pezizomycotina</taxon>
        <taxon>Lecanoromycetes</taxon>
        <taxon>OSLEUM clade</taxon>
        <taxon>Lecanoromycetidae</taxon>
        <taxon>Lecanorales</taxon>
        <taxon>Lecanorineae</taxon>
        <taxon>Parmeliaceae</taxon>
        <taxon>Letharia</taxon>
    </lineage>
</organism>
<dbReference type="PANTHER" id="PTHR33112">
    <property type="entry name" value="DOMAIN PROTEIN, PUTATIVE-RELATED"/>
    <property type="match status" value="1"/>
</dbReference>
<evidence type="ECO:0000313" key="3">
    <source>
        <dbReference type="Proteomes" id="UP000593566"/>
    </source>
</evidence>
<evidence type="ECO:0000313" key="2">
    <source>
        <dbReference type="EMBL" id="KAF6228978.1"/>
    </source>
</evidence>
<feature type="domain" description="Heterokaryon incompatibility" evidence="1">
    <location>
        <begin position="152"/>
        <end position="305"/>
    </location>
</feature>
<dbReference type="RefSeq" id="XP_037156620.1">
    <property type="nucleotide sequence ID" value="XM_037297985.1"/>
</dbReference>
<comment type="caution">
    <text evidence="2">The sequence shown here is derived from an EMBL/GenBank/DDBJ whole genome shotgun (WGS) entry which is preliminary data.</text>
</comment>
<evidence type="ECO:0000259" key="1">
    <source>
        <dbReference type="Pfam" id="PF06985"/>
    </source>
</evidence>
<gene>
    <name evidence="2" type="ORF">HO133_007092</name>
</gene>
<name>A0A8H6FI76_9LECA</name>
<dbReference type="Pfam" id="PF06985">
    <property type="entry name" value="HET"/>
    <property type="match status" value="1"/>
</dbReference>
<dbReference type="InterPro" id="IPR010730">
    <property type="entry name" value="HET"/>
</dbReference>
<accession>A0A8H6FI76</accession>
<dbReference type="GeneID" id="59335492"/>
<sequence>MIWSEEDVQNYQDERDRRATTRFVIRATAVDLDKNYAPFEDGYSGLFYLRRAPTDSNGGKGGANDDVDEDQVLPWLSMSASTDMPTRIVGRAIGAHSDFDLGKQWIEQCIAAHRGCSQASNSELPTRLIDVGLPDGSIEPRLVETKGQQGKYVALSHCWGTSKPPVTDSLSFNRYLQAIPFVSLPRTFQDAITAVRRLGYRYLWIDCFCIIQGDSRDWQIECARMAQTFRQSVVTIAGPAADNTDAGFLRERPVPIVEPCELELRDVNLKVLGTVTISFLDYYDSPLPRPEKDSPLATRAWILQERLLSPRILYFGSGKMYWECQSVEWYENLLYPWVEIALPTVSKRVLSSPLDDFNLRAVWYLIVGTYTQCKLTDGKDKLPALSGLAYQVQKMNNDTYLAGLWKEDLLTGLTWYTPNQSVHEPKSLRRAKQNAPSWSWAACDDRVLFLNMFSRPKENLRIDLEVTDVQAEAVGYDPYGQVTFGRLKVEGKLKASVIRRFYHRELAVYKLYLCMSGMDNRKLAEYYSDAGEAAFVQSESDTYERNVITLLIGFGQRNRWFGLALVADDRVPGVYRRLGLIQHTPLNRFDPNGALDVLTEEAAQWFDGCEKVQLDIV</sequence>
<dbReference type="EMBL" id="JACCJB010000003">
    <property type="protein sequence ID" value="KAF6228978.1"/>
    <property type="molecule type" value="Genomic_DNA"/>
</dbReference>
<dbReference type="Proteomes" id="UP000593566">
    <property type="component" value="Unassembled WGS sequence"/>
</dbReference>
<reference evidence="2 3" key="1">
    <citation type="journal article" date="2020" name="Genomics">
        <title>Complete, high-quality genomes from long-read metagenomic sequencing of two wolf lichen thalli reveals enigmatic genome architecture.</title>
        <authorList>
            <person name="McKenzie S.K."/>
            <person name="Walston R.F."/>
            <person name="Allen J.L."/>
        </authorList>
    </citation>
    <scope>NUCLEOTIDE SEQUENCE [LARGE SCALE GENOMIC DNA]</scope>
    <source>
        <strain evidence="2">WasteWater1</strain>
    </source>
</reference>